<feature type="signal peptide" evidence="1">
    <location>
        <begin position="1"/>
        <end position="19"/>
    </location>
</feature>
<reference evidence="3 4" key="1">
    <citation type="journal article" date="2013" name="BMC Genomics">
        <title>The genome and transcriptome of the pine saprophyte Ophiostoma piceae, and a comparison with the bark beetle-associated pine pathogen Grosmannia clavigera.</title>
        <authorList>
            <person name="Haridas S."/>
            <person name="Wang Y."/>
            <person name="Lim L."/>
            <person name="Massoumi Alamouti S."/>
            <person name="Jackman S."/>
            <person name="Docking R."/>
            <person name="Robertson G."/>
            <person name="Birol I."/>
            <person name="Bohlmann J."/>
            <person name="Breuil C."/>
        </authorList>
    </citation>
    <scope>NUCLEOTIDE SEQUENCE [LARGE SCALE GENOMIC DNA]</scope>
    <source>
        <strain evidence="3 4">UAMH 11346</strain>
    </source>
</reference>
<dbReference type="SUPFAM" id="SSF51101">
    <property type="entry name" value="Mannose-binding lectins"/>
    <property type="match status" value="1"/>
</dbReference>
<sequence length="435" mass="47074">MKSYTTAAAALMAAGVVRATSGTFDVLTMNVAGLPSVLQSNDESGDKTTNSELIGTYFAKYGYDIINVQEDFNYHSYIYSTDNHAYRTATSGGAAIGSGLNTLANFDWVDFTRVGWDDCSNDSDYDCLTPKGFTFMRMMVADGVHIDIYNLHADAGTTNADEAARTSNIQQVADYIDTYSTGNAVIVMGDTNSRYTRTADNIAVFTSQNGLTDAFVQLERAGVVPATLTICDNPSLINTCETVDKIFYRGSRVFSLNATLFNYESSKFVQTNGSTLSDHNPITVKFEWINEGLFSQSNYSGGPHGDWFSDLASLPEKPVVSKLVFRGNKRLDSVGVVLSTGTSLTHGGTGGTEASLTLATGEYWTSAKFCTGQYSNRTRNFYVLATTSKGRTVTAGTSTSDCTTFTAPTGWQIVGYMGQDGDEIDQVSLIYAPQY</sequence>
<name>S3BWP6_OPHP1</name>
<dbReference type="InterPro" id="IPR038772">
    <property type="entry name" value="Sph/SMPD2-like"/>
</dbReference>
<dbReference type="GO" id="GO:0046856">
    <property type="term" value="P:phosphatidylinositol dephosphorylation"/>
    <property type="evidence" value="ECO:0007669"/>
    <property type="project" value="InterPro"/>
</dbReference>
<dbReference type="Pfam" id="PF01419">
    <property type="entry name" value="Jacalin"/>
    <property type="match status" value="1"/>
</dbReference>
<dbReference type="SUPFAM" id="SSF56219">
    <property type="entry name" value="DNase I-like"/>
    <property type="match status" value="1"/>
</dbReference>
<dbReference type="PANTHER" id="PTHR16320:SF1">
    <property type="entry name" value="SPHINGOMYELINASE DDB_G0288017"/>
    <property type="match status" value="1"/>
</dbReference>
<keyword evidence="1" id="KW-0732">Signal</keyword>
<keyword evidence="3" id="KW-0378">Hydrolase</keyword>
<keyword evidence="4" id="KW-1185">Reference proteome</keyword>
<dbReference type="GO" id="GO:0004519">
    <property type="term" value="F:endonuclease activity"/>
    <property type="evidence" value="ECO:0007669"/>
    <property type="project" value="UniProtKB-KW"/>
</dbReference>
<gene>
    <name evidence="3" type="ORF">F503_01736</name>
</gene>
<dbReference type="VEuPathDB" id="FungiDB:F503_01736"/>
<dbReference type="Pfam" id="PF22669">
    <property type="entry name" value="Exo_endo_phos2"/>
    <property type="match status" value="1"/>
</dbReference>
<dbReference type="GO" id="GO:0004767">
    <property type="term" value="F:sphingomyelin phosphodiesterase activity"/>
    <property type="evidence" value="ECO:0007669"/>
    <property type="project" value="InterPro"/>
</dbReference>
<dbReference type="Proteomes" id="UP000016923">
    <property type="component" value="Unassembled WGS sequence"/>
</dbReference>
<dbReference type="PANTHER" id="PTHR16320">
    <property type="entry name" value="SPHINGOMYELINASE FAMILY MEMBER"/>
    <property type="match status" value="1"/>
</dbReference>
<evidence type="ECO:0000256" key="1">
    <source>
        <dbReference type="SAM" id="SignalP"/>
    </source>
</evidence>
<feature type="chain" id="PRO_5004518127" evidence="1">
    <location>
        <begin position="20"/>
        <end position="435"/>
    </location>
</feature>
<keyword evidence="3" id="KW-0269">Exonuclease</keyword>
<dbReference type="EMBL" id="KE148164">
    <property type="protein sequence ID" value="EPE03846.1"/>
    <property type="molecule type" value="Genomic_DNA"/>
</dbReference>
<proteinExistence type="predicted"/>
<dbReference type="InterPro" id="IPR001229">
    <property type="entry name" value="Jacalin-like_lectin_dom"/>
</dbReference>
<dbReference type="SMART" id="SM00915">
    <property type="entry name" value="Jacalin"/>
    <property type="match status" value="1"/>
</dbReference>
<dbReference type="InterPro" id="IPR036691">
    <property type="entry name" value="Endo/exonu/phosph_ase_sf"/>
</dbReference>
<dbReference type="Gene3D" id="3.60.10.10">
    <property type="entry name" value="Endonuclease/exonuclease/phosphatase"/>
    <property type="match status" value="1"/>
</dbReference>
<dbReference type="OrthoDB" id="40902at2759"/>
<dbReference type="AlphaFoldDB" id="S3BWP6"/>
<protein>
    <submittedName>
        <fullName evidence="3">Endonuclease exonuclease phosphatase family protein</fullName>
    </submittedName>
</protein>
<feature type="domain" description="Jacalin-type lectin" evidence="2">
    <location>
        <begin position="305"/>
        <end position="433"/>
    </location>
</feature>
<keyword evidence="3" id="KW-0540">Nuclease</keyword>
<evidence type="ECO:0000259" key="2">
    <source>
        <dbReference type="SMART" id="SM00915"/>
    </source>
</evidence>
<dbReference type="GO" id="GO:0016791">
    <property type="term" value="F:phosphatase activity"/>
    <property type="evidence" value="ECO:0007669"/>
    <property type="project" value="InterPro"/>
</dbReference>
<dbReference type="OMA" id="PHGTWFN"/>
<accession>S3BWP6</accession>
<dbReference type="InterPro" id="IPR000300">
    <property type="entry name" value="IPPc"/>
</dbReference>
<dbReference type="CDD" id="cd09615">
    <property type="entry name" value="Jacalin_EEP"/>
    <property type="match status" value="1"/>
</dbReference>
<dbReference type="STRING" id="1262450.S3BWP6"/>
<dbReference type="GO" id="GO:0004527">
    <property type="term" value="F:exonuclease activity"/>
    <property type="evidence" value="ECO:0007669"/>
    <property type="project" value="UniProtKB-KW"/>
</dbReference>
<dbReference type="GO" id="GO:0005737">
    <property type="term" value="C:cytoplasm"/>
    <property type="evidence" value="ECO:0007669"/>
    <property type="project" value="TreeGrafter"/>
</dbReference>
<dbReference type="InterPro" id="IPR036404">
    <property type="entry name" value="Jacalin-like_lectin_dom_sf"/>
</dbReference>
<keyword evidence="3" id="KW-0255">Endonuclease</keyword>
<dbReference type="Gene3D" id="2.100.10.30">
    <property type="entry name" value="Jacalin-like lectin domain"/>
    <property type="match status" value="1"/>
</dbReference>
<dbReference type="HOGENOM" id="CLU_032141_0_0_1"/>
<dbReference type="eggNOG" id="ENOG502QPIS">
    <property type="taxonomic scope" value="Eukaryota"/>
</dbReference>
<organism evidence="3 4">
    <name type="scientific">Ophiostoma piceae (strain UAMH 11346)</name>
    <name type="common">Sap stain fungus</name>
    <dbReference type="NCBI Taxonomy" id="1262450"/>
    <lineage>
        <taxon>Eukaryota</taxon>
        <taxon>Fungi</taxon>
        <taxon>Dikarya</taxon>
        <taxon>Ascomycota</taxon>
        <taxon>Pezizomycotina</taxon>
        <taxon>Sordariomycetes</taxon>
        <taxon>Sordariomycetidae</taxon>
        <taxon>Ophiostomatales</taxon>
        <taxon>Ophiostomataceae</taxon>
        <taxon>Ophiostoma</taxon>
    </lineage>
</organism>
<evidence type="ECO:0000313" key="4">
    <source>
        <dbReference type="Proteomes" id="UP000016923"/>
    </source>
</evidence>
<evidence type="ECO:0000313" key="3">
    <source>
        <dbReference type="EMBL" id="EPE03846.1"/>
    </source>
</evidence>